<gene>
    <name evidence="4" type="ORF">I5677_04260</name>
</gene>
<dbReference type="Gene3D" id="3.40.630.30">
    <property type="match status" value="1"/>
</dbReference>
<protein>
    <submittedName>
        <fullName evidence="4">GNAT family N-acetyltransferase</fullName>
    </submittedName>
</protein>
<organism evidence="4 5">
    <name type="scientific">Mobilitalea sibirica</name>
    <dbReference type="NCBI Taxonomy" id="1462919"/>
    <lineage>
        <taxon>Bacteria</taxon>
        <taxon>Bacillati</taxon>
        <taxon>Bacillota</taxon>
        <taxon>Clostridia</taxon>
        <taxon>Lachnospirales</taxon>
        <taxon>Lachnospiraceae</taxon>
        <taxon>Mobilitalea</taxon>
    </lineage>
</organism>
<dbReference type="Proteomes" id="UP000623269">
    <property type="component" value="Unassembled WGS sequence"/>
</dbReference>
<sequence length="144" mass="16819">MYEIKLATVNDLIKIYDLMNELENSKLSRVDFEMVYKENLNNNLISYFIAMDDQKIIGFISLHIQSLLHHTGRIAEIQELIVTSDYQRHGIGHLLFEKAVETAIIRGCMQLEVCCNKKRSSGHDFYQKQGMENSHYKFCMPLDK</sequence>
<evidence type="ECO:0000313" key="4">
    <source>
        <dbReference type="EMBL" id="MBH1940107.1"/>
    </source>
</evidence>
<evidence type="ECO:0000256" key="2">
    <source>
        <dbReference type="ARBA" id="ARBA00023315"/>
    </source>
</evidence>
<dbReference type="GO" id="GO:0016747">
    <property type="term" value="F:acyltransferase activity, transferring groups other than amino-acyl groups"/>
    <property type="evidence" value="ECO:0007669"/>
    <property type="project" value="InterPro"/>
</dbReference>
<dbReference type="RefSeq" id="WP_197660328.1">
    <property type="nucleotide sequence ID" value="NZ_JAEAGR010000003.1"/>
</dbReference>
<keyword evidence="2" id="KW-0012">Acyltransferase</keyword>
<dbReference type="CDD" id="cd04301">
    <property type="entry name" value="NAT_SF"/>
    <property type="match status" value="1"/>
</dbReference>
<evidence type="ECO:0000256" key="1">
    <source>
        <dbReference type="ARBA" id="ARBA00022679"/>
    </source>
</evidence>
<dbReference type="PANTHER" id="PTHR43877">
    <property type="entry name" value="AMINOALKYLPHOSPHONATE N-ACETYLTRANSFERASE-RELATED-RELATED"/>
    <property type="match status" value="1"/>
</dbReference>
<accession>A0A8J7KW89</accession>
<proteinExistence type="predicted"/>
<evidence type="ECO:0000259" key="3">
    <source>
        <dbReference type="PROSITE" id="PS51186"/>
    </source>
</evidence>
<dbReference type="PROSITE" id="PS51186">
    <property type="entry name" value="GNAT"/>
    <property type="match status" value="1"/>
</dbReference>
<comment type="caution">
    <text evidence="4">The sequence shown here is derived from an EMBL/GenBank/DDBJ whole genome shotgun (WGS) entry which is preliminary data.</text>
</comment>
<dbReference type="PANTHER" id="PTHR43877:SF2">
    <property type="entry name" value="AMINOALKYLPHOSPHONATE N-ACETYLTRANSFERASE-RELATED"/>
    <property type="match status" value="1"/>
</dbReference>
<dbReference type="Pfam" id="PF00583">
    <property type="entry name" value="Acetyltransf_1"/>
    <property type="match status" value="1"/>
</dbReference>
<reference evidence="4" key="1">
    <citation type="submission" date="2020-12" db="EMBL/GenBank/DDBJ databases">
        <title>M. sibirica DSM 26468T genome.</title>
        <authorList>
            <person name="Thieme N."/>
            <person name="Rettenmaier R."/>
            <person name="Zverlov V."/>
            <person name="Liebl W."/>
        </authorList>
    </citation>
    <scope>NUCLEOTIDE SEQUENCE</scope>
    <source>
        <strain evidence="4">DSM 26468</strain>
    </source>
</reference>
<name>A0A8J7KW89_9FIRM</name>
<dbReference type="SUPFAM" id="SSF55729">
    <property type="entry name" value="Acyl-CoA N-acyltransferases (Nat)"/>
    <property type="match status" value="1"/>
</dbReference>
<keyword evidence="5" id="KW-1185">Reference proteome</keyword>
<evidence type="ECO:0000313" key="5">
    <source>
        <dbReference type="Proteomes" id="UP000623269"/>
    </source>
</evidence>
<dbReference type="EMBL" id="JAEAGR010000003">
    <property type="protein sequence ID" value="MBH1940107.1"/>
    <property type="molecule type" value="Genomic_DNA"/>
</dbReference>
<dbReference type="InterPro" id="IPR016181">
    <property type="entry name" value="Acyl_CoA_acyltransferase"/>
</dbReference>
<dbReference type="InterPro" id="IPR000182">
    <property type="entry name" value="GNAT_dom"/>
</dbReference>
<keyword evidence="1" id="KW-0808">Transferase</keyword>
<feature type="domain" description="N-acetyltransferase" evidence="3">
    <location>
        <begin position="2"/>
        <end position="144"/>
    </location>
</feature>
<dbReference type="InterPro" id="IPR050832">
    <property type="entry name" value="Bact_Acetyltransf"/>
</dbReference>
<dbReference type="AlphaFoldDB" id="A0A8J7KW89"/>